<dbReference type="RefSeq" id="XP_018290357.1">
    <property type="nucleotide sequence ID" value="XM_018431663.1"/>
</dbReference>
<feature type="domain" description="Inhibitor I9" evidence="9">
    <location>
        <begin position="45"/>
        <end position="128"/>
    </location>
</feature>
<feature type="active site" description="Charge relay system" evidence="5">
    <location>
        <position position="173"/>
    </location>
</feature>
<feature type="domain" description="Peptidase S8/S53" evidence="8">
    <location>
        <begin position="164"/>
        <end position="407"/>
    </location>
</feature>
<dbReference type="InParanoid" id="A0A167MAX9"/>
<keyword evidence="11" id="KW-1185">Reference proteome</keyword>
<name>A0A167MAX9_PHYB8</name>
<dbReference type="InterPro" id="IPR050131">
    <property type="entry name" value="Peptidase_S8_subtilisin-like"/>
</dbReference>
<dbReference type="InterPro" id="IPR034193">
    <property type="entry name" value="PCSK9_ProteinaseK-like"/>
</dbReference>
<keyword evidence="4 5" id="KW-0720">Serine protease</keyword>
<dbReference type="InterPro" id="IPR023828">
    <property type="entry name" value="Peptidase_S8_Ser-AS"/>
</dbReference>
<dbReference type="VEuPathDB" id="FungiDB:PHYBLDRAFT_146518"/>
<gene>
    <name evidence="10" type="ORF">PHYBLDRAFT_146518</name>
</gene>
<evidence type="ECO:0000256" key="5">
    <source>
        <dbReference type="PROSITE-ProRule" id="PRU01240"/>
    </source>
</evidence>
<accession>A0A167MAX9</accession>
<evidence type="ECO:0000259" key="9">
    <source>
        <dbReference type="Pfam" id="PF05922"/>
    </source>
</evidence>
<feature type="chain" id="PRO_5007890220" description="Secreted subtilisin-like serine protease" evidence="7">
    <location>
        <begin position="19"/>
        <end position="442"/>
    </location>
</feature>
<comment type="similarity">
    <text evidence="1 5 6">Belongs to the peptidase S8 family.</text>
</comment>
<evidence type="ECO:0000256" key="3">
    <source>
        <dbReference type="ARBA" id="ARBA00022801"/>
    </source>
</evidence>
<dbReference type="GO" id="GO:0006508">
    <property type="term" value="P:proteolysis"/>
    <property type="evidence" value="ECO:0007669"/>
    <property type="project" value="UniProtKB-KW"/>
</dbReference>
<dbReference type="STRING" id="763407.A0A167MAX9"/>
<dbReference type="Gene3D" id="3.30.70.80">
    <property type="entry name" value="Peptidase S8 propeptide/proteinase inhibitor I9"/>
    <property type="match status" value="1"/>
</dbReference>
<evidence type="ECO:0000256" key="4">
    <source>
        <dbReference type="ARBA" id="ARBA00022825"/>
    </source>
</evidence>
<dbReference type="AlphaFoldDB" id="A0A167MAX9"/>
<dbReference type="GO" id="GO:0004252">
    <property type="term" value="F:serine-type endopeptidase activity"/>
    <property type="evidence" value="ECO:0007669"/>
    <property type="project" value="UniProtKB-UniRule"/>
</dbReference>
<evidence type="ECO:0000313" key="10">
    <source>
        <dbReference type="EMBL" id="OAD72317.1"/>
    </source>
</evidence>
<dbReference type="PROSITE" id="PS00136">
    <property type="entry name" value="SUBTILASE_ASP"/>
    <property type="match status" value="1"/>
</dbReference>
<dbReference type="PANTHER" id="PTHR43806">
    <property type="entry name" value="PEPTIDASE S8"/>
    <property type="match status" value="1"/>
</dbReference>
<dbReference type="InterPro" id="IPR022398">
    <property type="entry name" value="Peptidase_S8_His-AS"/>
</dbReference>
<proteinExistence type="inferred from homology"/>
<dbReference type="FunFam" id="3.40.50.200:FF:000007">
    <property type="entry name" value="Subtilisin-like serine protease"/>
    <property type="match status" value="1"/>
</dbReference>
<dbReference type="InterPro" id="IPR023827">
    <property type="entry name" value="Peptidase_S8_Asp-AS"/>
</dbReference>
<evidence type="ECO:0000259" key="8">
    <source>
        <dbReference type="Pfam" id="PF00082"/>
    </source>
</evidence>
<dbReference type="Proteomes" id="UP000077315">
    <property type="component" value="Unassembled WGS sequence"/>
</dbReference>
<dbReference type="OrthoDB" id="206201at2759"/>
<evidence type="ECO:0008006" key="12">
    <source>
        <dbReference type="Google" id="ProtNLM"/>
    </source>
</evidence>
<dbReference type="InterPro" id="IPR000209">
    <property type="entry name" value="Peptidase_S8/S53_dom"/>
</dbReference>
<dbReference type="InterPro" id="IPR037045">
    <property type="entry name" value="S8pro/Inhibitor_I9_sf"/>
</dbReference>
<dbReference type="PROSITE" id="PS00138">
    <property type="entry name" value="SUBTILASE_SER"/>
    <property type="match status" value="1"/>
</dbReference>
<dbReference type="Gene3D" id="3.40.50.200">
    <property type="entry name" value="Peptidase S8/S53 domain"/>
    <property type="match status" value="1"/>
</dbReference>
<reference evidence="11" key="1">
    <citation type="submission" date="2015-06" db="EMBL/GenBank/DDBJ databases">
        <title>Expansion of signal transduction pathways in fungi by whole-genome duplication.</title>
        <authorList>
            <consortium name="DOE Joint Genome Institute"/>
            <person name="Corrochano L.M."/>
            <person name="Kuo A."/>
            <person name="Marcet-Houben M."/>
            <person name="Polaino S."/>
            <person name="Salamov A."/>
            <person name="Villalobos J.M."/>
            <person name="Alvarez M.I."/>
            <person name="Avalos J."/>
            <person name="Benito E.P."/>
            <person name="Benoit I."/>
            <person name="Burger G."/>
            <person name="Camino L.P."/>
            <person name="Canovas D."/>
            <person name="Cerda-Olmedo E."/>
            <person name="Cheng J.-F."/>
            <person name="Dominguez A."/>
            <person name="Elias M."/>
            <person name="Eslava A.P."/>
            <person name="Glaser F."/>
            <person name="Grimwood J."/>
            <person name="Gutierrez G."/>
            <person name="Heitman J."/>
            <person name="Henrissat B."/>
            <person name="Iturriaga E.A."/>
            <person name="Lang B.F."/>
            <person name="Lavin J.L."/>
            <person name="Lee S."/>
            <person name="Li W."/>
            <person name="Lindquist E."/>
            <person name="Lopez-Garcia S."/>
            <person name="Luque E.M."/>
            <person name="Marcos A.T."/>
            <person name="Martin J."/>
            <person name="McCluskey K."/>
            <person name="Medina H.R."/>
            <person name="Miralles-Duran A."/>
            <person name="Miyazaki A."/>
            <person name="Munoz-Torres E."/>
            <person name="Oguiza J.A."/>
            <person name="Ohm R."/>
            <person name="Olmedo M."/>
            <person name="Orejas M."/>
            <person name="Ortiz-Castellanos L."/>
            <person name="Pisabarro A.G."/>
            <person name="Rodriguez-Romero J."/>
            <person name="Ruiz-Herrera J."/>
            <person name="Ruiz-Vazquez R."/>
            <person name="Sanz C."/>
            <person name="Schackwitz W."/>
            <person name="Schmutz J."/>
            <person name="Shahriari M."/>
            <person name="Shelest E."/>
            <person name="Silva-Franco F."/>
            <person name="Soanes D."/>
            <person name="Syed K."/>
            <person name="Tagua V.G."/>
            <person name="Talbot N.J."/>
            <person name="Thon M."/>
            <person name="De vries R.P."/>
            <person name="Wiebenga A."/>
            <person name="Yadav J.S."/>
            <person name="Braun E.L."/>
            <person name="Baker S."/>
            <person name="Garre V."/>
            <person name="Horwitz B."/>
            <person name="Torres-Martinez S."/>
            <person name="Idnurm A."/>
            <person name="Herrera-Estrella A."/>
            <person name="Gabaldon T."/>
            <person name="Grigoriev I.V."/>
        </authorList>
    </citation>
    <scope>NUCLEOTIDE SEQUENCE [LARGE SCALE GENOMIC DNA]</scope>
    <source>
        <strain evidence="11">NRRL 1555(-)</strain>
    </source>
</reference>
<feature type="active site" description="Charge relay system" evidence="5">
    <location>
        <position position="205"/>
    </location>
</feature>
<dbReference type="SUPFAM" id="SSF52743">
    <property type="entry name" value="Subtilisin-like"/>
    <property type="match status" value="1"/>
</dbReference>
<protein>
    <recommendedName>
        <fullName evidence="12">Secreted subtilisin-like serine protease</fullName>
    </recommendedName>
</protein>
<dbReference type="EMBL" id="KV440983">
    <property type="protein sequence ID" value="OAD72317.1"/>
    <property type="molecule type" value="Genomic_DNA"/>
</dbReference>
<keyword evidence="3 5" id="KW-0378">Hydrolase</keyword>
<dbReference type="InterPro" id="IPR036852">
    <property type="entry name" value="Peptidase_S8/S53_dom_sf"/>
</dbReference>
<organism evidence="10 11">
    <name type="scientific">Phycomyces blakesleeanus (strain ATCC 8743b / DSM 1359 / FGSC 10004 / NBRC 33097 / NRRL 1555)</name>
    <dbReference type="NCBI Taxonomy" id="763407"/>
    <lineage>
        <taxon>Eukaryota</taxon>
        <taxon>Fungi</taxon>
        <taxon>Fungi incertae sedis</taxon>
        <taxon>Mucoromycota</taxon>
        <taxon>Mucoromycotina</taxon>
        <taxon>Mucoromycetes</taxon>
        <taxon>Mucorales</taxon>
        <taxon>Phycomycetaceae</taxon>
        <taxon>Phycomyces</taxon>
    </lineage>
</organism>
<dbReference type="PROSITE" id="PS00137">
    <property type="entry name" value="SUBTILASE_HIS"/>
    <property type="match status" value="1"/>
</dbReference>
<dbReference type="GO" id="GO:0005615">
    <property type="term" value="C:extracellular space"/>
    <property type="evidence" value="ECO:0007669"/>
    <property type="project" value="TreeGrafter"/>
</dbReference>
<dbReference type="Pfam" id="PF00082">
    <property type="entry name" value="Peptidase_S8"/>
    <property type="match status" value="1"/>
</dbReference>
<feature type="signal peptide" evidence="7">
    <location>
        <begin position="1"/>
        <end position="18"/>
    </location>
</feature>
<dbReference type="Pfam" id="PF05922">
    <property type="entry name" value="Inhibitor_I9"/>
    <property type="match status" value="1"/>
</dbReference>
<evidence type="ECO:0000256" key="7">
    <source>
        <dbReference type="SAM" id="SignalP"/>
    </source>
</evidence>
<evidence type="ECO:0000313" key="11">
    <source>
        <dbReference type="Proteomes" id="UP000077315"/>
    </source>
</evidence>
<sequence>MRFSIIASVLLIASSVSAGPVWSNPSSSNLAPLYVSNEAETVSDSYIVVLKDHLTANHVEQHANWLQSMVKTKDRDLWLNEDRQSNTIRHVYETPSIRGYSGTFDNHILHQIRQSDDVAFVERDSMVYASELQRDAPWGLARVSHREGLTLENKSTYDYSSQGGEGIKVYVIDTGINVDHADFEGRATWGKTVPRGDPNADGNGHGSHCAGTIAGKRFGVAKKAEPVAVKVLRSNGSGTMSDVISGVDWATGEHIKAGTAAKKAGKTFKGSAANMSLGGGRSPSLDRFVNAAVEEGIVFAVAAGNDNSDACDYSPAAAELAITVGASTLYDDRAYFSNYGPCVDVFAPGMNILSVWKGGKNAVNTISGTSMASPHVAGLAAYFLSLEEGPVTPKEIKDKILQLATKDALSKIPKDTPNLLIYNNYKPDEFTTQGLKAILGDI</sequence>
<feature type="active site" description="Charge relay system" evidence="5">
    <location>
        <position position="370"/>
    </location>
</feature>
<dbReference type="InterPro" id="IPR010259">
    <property type="entry name" value="S8pro/Inhibitor_I9"/>
</dbReference>
<evidence type="ECO:0000256" key="2">
    <source>
        <dbReference type="ARBA" id="ARBA00022670"/>
    </source>
</evidence>
<dbReference type="FunCoup" id="A0A167MAX9">
    <property type="interactions" value="23"/>
</dbReference>
<keyword evidence="7" id="KW-0732">Signal</keyword>
<dbReference type="GeneID" id="28992569"/>
<dbReference type="PANTHER" id="PTHR43806:SF11">
    <property type="entry name" value="CEREVISIN-RELATED"/>
    <property type="match status" value="1"/>
</dbReference>
<evidence type="ECO:0000256" key="6">
    <source>
        <dbReference type="RuleBase" id="RU003355"/>
    </source>
</evidence>
<evidence type="ECO:0000256" key="1">
    <source>
        <dbReference type="ARBA" id="ARBA00011073"/>
    </source>
</evidence>
<dbReference type="PRINTS" id="PR00723">
    <property type="entry name" value="SUBTILISIN"/>
</dbReference>
<dbReference type="InterPro" id="IPR015500">
    <property type="entry name" value="Peptidase_S8_subtilisin-rel"/>
</dbReference>
<dbReference type="CDD" id="cd04077">
    <property type="entry name" value="Peptidases_S8_PCSK9_ProteinaseK_like"/>
    <property type="match status" value="1"/>
</dbReference>
<dbReference type="PROSITE" id="PS51892">
    <property type="entry name" value="SUBTILASE"/>
    <property type="match status" value="1"/>
</dbReference>
<keyword evidence="2 5" id="KW-0645">Protease</keyword>